<accession>A0A4R5VTG3</accession>
<protein>
    <submittedName>
        <fullName evidence="1">Uncharacterized protein</fullName>
    </submittedName>
</protein>
<dbReference type="AlphaFoldDB" id="A0A4R5VTG3"/>
<proteinExistence type="predicted"/>
<dbReference type="EMBL" id="SMYL01000014">
    <property type="protein sequence ID" value="TDK61207.1"/>
    <property type="molecule type" value="Genomic_DNA"/>
</dbReference>
<comment type="caution">
    <text evidence="1">The sequence shown here is derived from an EMBL/GenBank/DDBJ whole genome shotgun (WGS) entry which is preliminary data.</text>
</comment>
<evidence type="ECO:0000313" key="2">
    <source>
        <dbReference type="Proteomes" id="UP000294829"/>
    </source>
</evidence>
<dbReference type="RefSeq" id="WP_133330968.1">
    <property type="nucleotide sequence ID" value="NZ_SMYL01000014.1"/>
</dbReference>
<evidence type="ECO:0000313" key="1">
    <source>
        <dbReference type="EMBL" id="TDK61207.1"/>
    </source>
</evidence>
<organism evidence="1 2">
    <name type="scientific">Sapientia aquatica</name>
    <dbReference type="NCBI Taxonomy" id="1549640"/>
    <lineage>
        <taxon>Bacteria</taxon>
        <taxon>Pseudomonadati</taxon>
        <taxon>Pseudomonadota</taxon>
        <taxon>Betaproteobacteria</taxon>
        <taxon>Burkholderiales</taxon>
        <taxon>Oxalobacteraceae</taxon>
        <taxon>Sapientia</taxon>
    </lineage>
</organism>
<sequence>MDQGATCCEKTISSFGGKMSNKSFLTKCSSLLALCAALSGCPLPVVTHNQDSPVPASGGTPKIQTRGLVANCTDIDAGAKLDTANSRGSQLWDFCIYKKEAPITSSMHYFSLEMDVVPGSSPLNNSNDTSTWDRLIGNFDAKATTAAVTIALGDDATLGTAKPIPVFVVTRQTDGKNPSNITVMSGKGLLPYTQFTDVGGRWGISMQYKFGTTDNSKAGSSIIKIAQDVLKYYPVGGLIGTALSKASDSPGQEIDKFVSGLNTNILAPDPISLSKAYQDWGAVDHMTMILYDGSRDVGQRGIVATIVLTPSYLPSLYTNSLVKGKPNYSALMTGGGEFSAKLSPLGGSTSDVFEKNQTDKDLPSQLKTPDLSTFRKACAEGPRIFSASDINLYSQDDAIFATWLALKNSGVWASNTTADCNDLFNDDLRKVGLSPFPAQITNKASGNANRASEIATTQKNTTEVKKALQTNSDDLTSHFSDVVFFRQSVPALPGIRTSELKAVASTEIVKLLAQANAKFLAQNGRTYHENGLQSSAVSVKLELNKKPYKAEIQWDGLTSSSKISGLFISSN</sequence>
<reference evidence="1 2" key="1">
    <citation type="submission" date="2019-03" db="EMBL/GenBank/DDBJ databases">
        <title>Sapientia aquatica gen. nov., sp. nov., isolated from a crater lake.</title>
        <authorList>
            <person name="Felfoldi T."/>
            <person name="Szabo A."/>
            <person name="Toth E."/>
            <person name="Schumann P."/>
            <person name="Keki Z."/>
            <person name="Marialigeti K."/>
            <person name="Mathe I."/>
        </authorList>
    </citation>
    <scope>NUCLEOTIDE SEQUENCE [LARGE SCALE GENOMIC DNA]</scope>
    <source>
        <strain evidence="1 2">SA-152</strain>
    </source>
</reference>
<dbReference type="OrthoDB" id="9842577at2"/>
<keyword evidence="2" id="KW-1185">Reference proteome</keyword>
<dbReference type="Proteomes" id="UP000294829">
    <property type="component" value="Unassembled WGS sequence"/>
</dbReference>
<gene>
    <name evidence="1" type="ORF">E2I14_17615</name>
</gene>
<name>A0A4R5VTG3_9BURK</name>